<sequence length="79" mass="8208">FSPDGKILASGSFDGSVRLWDVASGAQRSELRAHGLRVLSLAFSPDGAHLASTSDQGGQLILWNVASGEAERSLQVGQA</sequence>
<dbReference type="Gene3D" id="2.130.10.10">
    <property type="entry name" value="YVTN repeat-like/Quinoprotein amine dehydrogenase"/>
    <property type="match status" value="1"/>
</dbReference>
<dbReference type="PROSITE" id="PS00678">
    <property type="entry name" value="WD_REPEATS_1"/>
    <property type="match status" value="1"/>
</dbReference>
<keyword evidence="1 3" id="KW-0853">WD repeat</keyword>
<dbReference type="EMBL" id="LJCR01001534">
    <property type="protein sequence ID" value="KPV50193.1"/>
    <property type="molecule type" value="Genomic_DNA"/>
</dbReference>
<evidence type="ECO:0000256" key="1">
    <source>
        <dbReference type="ARBA" id="ARBA00022574"/>
    </source>
</evidence>
<dbReference type="Proteomes" id="UP000050509">
    <property type="component" value="Unassembled WGS sequence"/>
</dbReference>
<evidence type="ECO:0000313" key="4">
    <source>
        <dbReference type="EMBL" id="KPV50193.1"/>
    </source>
</evidence>
<dbReference type="SUPFAM" id="SSF82171">
    <property type="entry name" value="DPP6 N-terminal domain-like"/>
    <property type="match status" value="1"/>
</dbReference>
<dbReference type="InterPro" id="IPR001680">
    <property type="entry name" value="WD40_rpt"/>
</dbReference>
<dbReference type="InterPro" id="IPR015943">
    <property type="entry name" value="WD40/YVTN_repeat-like_dom_sf"/>
</dbReference>
<feature type="repeat" description="WD" evidence="3">
    <location>
        <begin position="1"/>
        <end position="30"/>
    </location>
</feature>
<reference evidence="4 5" key="1">
    <citation type="submission" date="2015-09" db="EMBL/GenBank/DDBJ databases">
        <title>Draft genome sequence of Kouleothrix aurantiaca JCM 19913.</title>
        <authorList>
            <person name="Hemp J."/>
        </authorList>
    </citation>
    <scope>NUCLEOTIDE SEQUENCE [LARGE SCALE GENOMIC DNA]</scope>
    <source>
        <strain evidence="4 5">COM-B</strain>
    </source>
</reference>
<dbReference type="PROSITE" id="PS50294">
    <property type="entry name" value="WD_REPEATS_REGION"/>
    <property type="match status" value="1"/>
</dbReference>
<name>A0A0P9FC55_9CHLR</name>
<evidence type="ECO:0000256" key="2">
    <source>
        <dbReference type="ARBA" id="ARBA00022737"/>
    </source>
</evidence>
<protein>
    <submittedName>
        <fullName evidence="4">Uncharacterized protein</fullName>
    </submittedName>
</protein>
<dbReference type="PANTHER" id="PTHR19879">
    <property type="entry name" value="TRANSCRIPTION INITIATION FACTOR TFIID"/>
    <property type="match status" value="1"/>
</dbReference>
<comment type="caution">
    <text evidence="4">The sequence shown here is derived from an EMBL/GenBank/DDBJ whole genome shotgun (WGS) entry which is preliminary data.</text>
</comment>
<feature type="repeat" description="WD" evidence="3">
    <location>
        <begin position="31"/>
        <end position="73"/>
    </location>
</feature>
<organism evidence="4 5">
    <name type="scientific">Kouleothrix aurantiaca</name>
    <dbReference type="NCBI Taxonomy" id="186479"/>
    <lineage>
        <taxon>Bacteria</taxon>
        <taxon>Bacillati</taxon>
        <taxon>Chloroflexota</taxon>
        <taxon>Chloroflexia</taxon>
        <taxon>Chloroflexales</taxon>
        <taxon>Roseiflexineae</taxon>
        <taxon>Roseiflexaceae</taxon>
        <taxon>Kouleothrix</taxon>
    </lineage>
</organism>
<gene>
    <name evidence="4" type="ORF">SE17_28400</name>
</gene>
<evidence type="ECO:0000256" key="3">
    <source>
        <dbReference type="PROSITE-ProRule" id="PRU00221"/>
    </source>
</evidence>
<proteinExistence type="predicted"/>
<accession>A0A0P9FC55</accession>
<feature type="non-terminal residue" evidence="4">
    <location>
        <position position="1"/>
    </location>
</feature>
<dbReference type="PANTHER" id="PTHR19879:SF9">
    <property type="entry name" value="TRANSCRIPTION INITIATION FACTOR TFIID SUBUNIT 5"/>
    <property type="match status" value="1"/>
</dbReference>
<dbReference type="PROSITE" id="PS50082">
    <property type="entry name" value="WD_REPEATS_2"/>
    <property type="match status" value="2"/>
</dbReference>
<dbReference type="Pfam" id="PF00400">
    <property type="entry name" value="WD40"/>
    <property type="match status" value="2"/>
</dbReference>
<dbReference type="InterPro" id="IPR019775">
    <property type="entry name" value="WD40_repeat_CS"/>
</dbReference>
<keyword evidence="5" id="KW-1185">Reference proteome</keyword>
<dbReference type="AlphaFoldDB" id="A0A0P9FC55"/>
<evidence type="ECO:0000313" key="5">
    <source>
        <dbReference type="Proteomes" id="UP000050509"/>
    </source>
</evidence>
<keyword evidence="2" id="KW-0677">Repeat</keyword>
<dbReference type="SMART" id="SM00320">
    <property type="entry name" value="WD40"/>
    <property type="match status" value="2"/>
</dbReference>